<dbReference type="SUPFAM" id="SSF56112">
    <property type="entry name" value="Protein kinase-like (PK-like)"/>
    <property type="match status" value="1"/>
</dbReference>
<evidence type="ECO:0000259" key="10">
    <source>
        <dbReference type="PROSITE" id="PS50011"/>
    </source>
</evidence>
<reference evidence="11" key="1">
    <citation type="submission" date="2015-04" db="UniProtKB">
        <authorList>
            <consortium name="EnsemblPlants"/>
        </authorList>
    </citation>
    <scope>IDENTIFICATION</scope>
</reference>
<feature type="compositionally biased region" description="Polar residues" evidence="9">
    <location>
        <begin position="282"/>
        <end position="291"/>
    </location>
</feature>
<dbReference type="GO" id="GO:0005524">
    <property type="term" value="F:ATP binding"/>
    <property type="evidence" value="ECO:0007669"/>
    <property type="project" value="UniProtKB-UniRule"/>
</dbReference>
<protein>
    <recommendedName>
        <fullName evidence="2">non-specific serine/threonine protein kinase</fullName>
        <ecNumber evidence="2">2.7.11.1</ecNumber>
    </recommendedName>
</protein>
<dbReference type="PROSITE" id="PS00108">
    <property type="entry name" value="PROTEIN_KINASE_ST"/>
    <property type="match status" value="1"/>
</dbReference>
<dbReference type="Gene3D" id="1.10.510.10">
    <property type="entry name" value="Transferase(Phosphotransferase) domain 1"/>
    <property type="match status" value="2"/>
</dbReference>
<dbReference type="HOGENOM" id="CLU_019279_2_3_1"/>
<name>A0A0E0JYH0_ORYPU</name>
<dbReference type="PROSITE" id="PS50011">
    <property type="entry name" value="PROTEIN_KINASE_DOM"/>
    <property type="match status" value="1"/>
</dbReference>
<evidence type="ECO:0000256" key="9">
    <source>
        <dbReference type="SAM" id="MobiDB-lite"/>
    </source>
</evidence>
<dbReference type="Gramene" id="OPUNC02G10960.3">
    <property type="protein sequence ID" value="OPUNC02G10960.3"/>
    <property type="gene ID" value="OPUNC02G10960"/>
</dbReference>
<dbReference type="InterPro" id="IPR008271">
    <property type="entry name" value="Ser/Thr_kinase_AS"/>
</dbReference>
<feature type="region of interest" description="Disordered" evidence="9">
    <location>
        <begin position="307"/>
        <end position="326"/>
    </location>
</feature>
<dbReference type="InterPro" id="IPR017441">
    <property type="entry name" value="Protein_kinase_ATP_BS"/>
</dbReference>
<feature type="domain" description="Protein kinase" evidence="10">
    <location>
        <begin position="9"/>
        <end position="374"/>
    </location>
</feature>
<dbReference type="InterPro" id="IPR050235">
    <property type="entry name" value="CK1_Ser-Thr_kinase"/>
</dbReference>
<sequence>MDRIVGAKYKLGRKIGSGSFGEIYLATHVDTYEIVAVKIESSKTNHPQLLYEAKLYNALQGGTGIANIKWCGIDGEDNVLVIDLLGPSLEDLFVYCGRRFSLKTVLMLADQMITRVEFMHSKGYLHRDIKPDNFLMGLGRKANQVYIIDFGLAKRYRDATTNRHIPYSLPWQGLKAATKKQKYDKISEKKLATPIEVLCKSHPVEFASYFHYCHSLTFDQRPDYGFLRRLFRDLSDREGYQYDHVFDWTLLKCKQSQKAKAQQQDPGVSSRAVPVNIEKHQVSVSRPTEASGQLEAEQRPAIRMQFKSTAENSRSSNRHTDKLRVGTSTENVLLQSTSFGHADAPRRNIAVSKTQGLIDSNVHGTNNPGPSNHL</sequence>
<keyword evidence="4 7" id="KW-0547">Nucleotide-binding</keyword>
<dbReference type="EC" id="2.7.11.1" evidence="2"/>
<dbReference type="PROSITE" id="PS00107">
    <property type="entry name" value="PROTEIN_KINASE_ATP"/>
    <property type="match status" value="1"/>
</dbReference>
<evidence type="ECO:0000256" key="1">
    <source>
        <dbReference type="ARBA" id="ARBA00005926"/>
    </source>
</evidence>
<dbReference type="SMART" id="SM00220">
    <property type="entry name" value="S_TKc"/>
    <property type="match status" value="1"/>
</dbReference>
<keyword evidence="6 7" id="KW-0067">ATP-binding</keyword>
<dbReference type="Gramene" id="OPUNC02G10960.4">
    <property type="protein sequence ID" value="OPUNC02G10960.4"/>
    <property type="gene ID" value="OPUNC02G10960"/>
</dbReference>
<keyword evidence="3" id="KW-0808">Transferase</keyword>
<accession>A0A0E0JYH0</accession>
<comment type="similarity">
    <text evidence="1">Belongs to the protein kinase superfamily. CK1 Ser/Thr protein kinase family. Casein kinase I subfamily.</text>
</comment>
<evidence type="ECO:0000313" key="12">
    <source>
        <dbReference type="Proteomes" id="UP000026962"/>
    </source>
</evidence>
<evidence type="ECO:0000256" key="8">
    <source>
        <dbReference type="RuleBase" id="RU000304"/>
    </source>
</evidence>
<dbReference type="Gramene" id="OPUNC02G10960.2">
    <property type="protein sequence ID" value="OPUNC02G10960.2"/>
    <property type="gene ID" value="OPUNC02G10960"/>
</dbReference>
<dbReference type="eggNOG" id="KOG1164">
    <property type="taxonomic scope" value="Eukaryota"/>
</dbReference>
<dbReference type="EnsemblPlants" id="OPUNC02G10960.4">
    <property type="protein sequence ID" value="OPUNC02G10960.4"/>
    <property type="gene ID" value="OPUNC02G10960"/>
</dbReference>
<evidence type="ECO:0000256" key="6">
    <source>
        <dbReference type="ARBA" id="ARBA00022840"/>
    </source>
</evidence>
<dbReference type="InterPro" id="IPR000719">
    <property type="entry name" value="Prot_kinase_dom"/>
</dbReference>
<dbReference type="Gene3D" id="3.30.200.20">
    <property type="entry name" value="Phosphorylase Kinase, domain 1"/>
    <property type="match status" value="1"/>
</dbReference>
<dbReference type="Pfam" id="PF00069">
    <property type="entry name" value="Pkinase"/>
    <property type="match status" value="1"/>
</dbReference>
<feature type="region of interest" description="Disordered" evidence="9">
    <location>
        <begin position="280"/>
        <end position="300"/>
    </location>
</feature>
<dbReference type="EnsemblPlants" id="OPUNC02G10960.1">
    <property type="protein sequence ID" value="OPUNC02G10960.1"/>
    <property type="gene ID" value="OPUNC02G10960"/>
</dbReference>
<feature type="region of interest" description="Disordered" evidence="9">
    <location>
        <begin position="355"/>
        <end position="374"/>
    </location>
</feature>
<dbReference type="PANTHER" id="PTHR11909">
    <property type="entry name" value="CASEIN KINASE-RELATED"/>
    <property type="match status" value="1"/>
</dbReference>
<dbReference type="STRING" id="4537.A0A0E0JYH0"/>
<reference evidence="11" key="2">
    <citation type="submission" date="2018-05" db="EMBL/GenBank/DDBJ databases">
        <title>OpunRS2 (Oryza punctata Reference Sequence Version 2).</title>
        <authorList>
            <person name="Zhang J."/>
            <person name="Kudrna D."/>
            <person name="Lee S."/>
            <person name="Talag J."/>
            <person name="Welchert J."/>
            <person name="Wing R.A."/>
        </authorList>
    </citation>
    <scope>NUCLEOTIDE SEQUENCE [LARGE SCALE GENOMIC DNA]</scope>
</reference>
<feature type="binding site" evidence="7">
    <location>
        <position position="38"/>
    </location>
    <ligand>
        <name>ATP</name>
        <dbReference type="ChEBI" id="CHEBI:30616"/>
    </ligand>
</feature>
<keyword evidence="12" id="KW-1185">Reference proteome</keyword>
<dbReference type="AlphaFoldDB" id="A0A0E0JYH0"/>
<dbReference type="OMA" id="HHQLEYE"/>
<dbReference type="Proteomes" id="UP000026962">
    <property type="component" value="Chromosome 2"/>
</dbReference>
<evidence type="ECO:0000256" key="2">
    <source>
        <dbReference type="ARBA" id="ARBA00012513"/>
    </source>
</evidence>
<dbReference type="GO" id="GO:0004674">
    <property type="term" value="F:protein serine/threonine kinase activity"/>
    <property type="evidence" value="ECO:0007669"/>
    <property type="project" value="UniProtKB-KW"/>
</dbReference>
<evidence type="ECO:0000256" key="7">
    <source>
        <dbReference type="PROSITE-ProRule" id="PRU10141"/>
    </source>
</evidence>
<keyword evidence="8" id="KW-0723">Serine/threonine-protein kinase</keyword>
<keyword evidence="5" id="KW-0418">Kinase</keyword>
<dbReference type="EnsemblPlants" id="OPUNC02G10960.3">
    <property type="protein sequence ID" value="OPUNC02G10960.3"/>
    <property type="gene ID" value="OPUNC02G10960"/>
</dbReference>
<organism evidence="11">
    <name type="scientific">Oryza punctata</name>
    <name type="common">Red rice</name>
    <dbReference type="NCBI Taxonomy" id="4537"/>
    <lineage>
        <taxon>Eukaryota</taxon>
        <taxon>Viridiplantae</taxon>
        <taxon>Streptophyta</taxon>
        <taxon>Embryophyta</taxon>
        <taxon>Tracheophyta</taxon>
        <taxon>Spermatophyta</taxon>
        <taxon>Magnoliopsida</taxon>
        <taxon>Liliopsida</taxon>
        <taxon>Poales</taxon>
        <taxon>Poaceae</taxon>
        <taxon>BOP clade</taxon>
        <taxon>Oryzoideae</taxon>
        <taxon>Oryzeae</taxon>
        <taxon>Oryzinae</taxon>
        <taxon>Oryza</taxon>
    </lineage>
</organism>
<evidence type="ECO:0000256" key="3">
    <source>
        <dbReference type="ARBA" id="ARBA00022679"/>
    </source>
</evidence>
<evidence type="ECO:0000313" key="11">
    <source>
        <dbReference type="EnsemblPlants" id="OPUNC02G10960.1"/>
    </source>
</evidence>
<proteinExistence type="inferred from homology"/>
<dbReference type="EnsemblPlants" id="OPUNC02G10960.2">
    <property type="protein sequence ID" value="OPUNC02G10960.2"/>
    <property type="gene ID" value="OPUNC02G10960"/>
</dbReference>
<evidence type="ECO:0000256" key="4">
    <source>
        <dbReference type="ARBA" id="ARBA00022741"/>
    </source>
</evidence>
<evidence type="ECO:0000256" key="5">
    <source>
        <dbReference type="ARBA" id="ARBA00022777"/>
    </source>
</evidence>
<dbReference type="InterPro" id="IPR011009">
    <property type="entry name" value="Kinase-like_dom_sf"/>
</dbReference>
<dbReference type="Gramene" id="OPUNC02G10960.1">
    <property type="protein sequence ID" value="OPUNC02G10960.1"/>
    <property type="gene ID" value="OPUNC02G10960"/>
</dbReference>